<dbReference type="KEGG" id="dfo:Dform_02210"/>
<evidence type="ECO:0000313" key="12">
    <source>
        <dbReference type="EMBL" id="APV45512.1"/>
    </source>
</evidence>
<dbReference type="Gene3D" id="3.40.50.620">
    <property type="entry name" value="HUPs"/>
    <property type="match status" value="1"/>
</dbReference>
<protein>
    <recommendedName>
        <fullName evidence="10">Probable nicotinate-nucleotide adenylyltransferase</fullName>
        <ecNumber evidence="10">2.7.7.18</ecNumber>
    </recommendedName>
    <alternativeName>
        <fullName evidence="10">Deamido-NAD(+) diphosphorylase</fullName>
    </alternativeName>
    <alternativeName>
        <fullName evidence="10">Deamido-NAD(+) pyrophosphorylase</fullName>
    </alternativeName>
    <alternativeName>
        <fullName evidence="10">Nicotinate mononucleotide adenylyltransferase</fullName>
        <shortName evidence="10">NaMN adenylyltransferase</shortName>
    </alternativeName>
</protein>
<evidence type="ECO:0000256" key="5">
    <source>
        <dbReference type="ARBA" id="ARBA00022695"/>
    </source>
</evidence>
<evidence type="ECO:0000256" key="6">
    <source>
        <dbReference type="ARBA" id="ARBA00022741"/>
    </source>
</evidence>
<dbReference type="CDD" id="cd02165">
    <property type="entry name" value="NMNAT"/>
    <property type="match status" value="1"/>
</dbReference>
<keyword evidence="7 10" id="KW-0067">ATP-binding</keyword>
<dbReference type="PANTHER" id="PTHR39321">
    <property type="entry name" value="NICOTINATE-NUCLEOTIDE ADENYLYLTRANSFERASE-RELATED"/>
    <property type="match status" value="1"/>
</dbReference>
<evidence type="ECO:0000256" key="1">
    <source>
        <dbReference type="ARBA" id="ARBA00002324"/>
    </source>
</evidence>
<dbReference type="PANTHER" id="PTHR39321:SF3">
    <property type="entry name" value="PHOSPHOPANTETHEINE ADENYLYLTRANSFERASE"/>
    <property type="match status" value="1"/>
</dbReference>
<dbReference type="HAMAP" id="MF_00244">
    <property type="entry name" value="NaMN_adenylyltr"/>
    <property type="match status" value="1"/>
</dbReference>
<dbReference type="EC" id="2.7.7.18" evidence="10"/>
<dbReference type="GO" id="GO:0005524">
    <property type="term" value="F:ATP binding"/>
    <property type="evidence" value="ECO:0007669"/>
    <property type="project" value="UniProtKB-KW"/>
</dbReference>
<dbReference type="NCBIfam" id="TIGR00125">
    <property type="entry name" value="cyt_tran_rel"/>
    <property type="match status" value="1"/>
</dbReference>
<evidence type="ECO:0000256" key="3">
    <source>
        <dbReference type="ARBA" id="ARBA00022642"/>
    </source>
</evidence>
<organism evidence="12 13">
    <name type="scientific">Dehalogenimonas formicexedens</name>
    <dbReference type="NCBI Taxonomy" id="1839801"/>
    <lineage>
        <taxon>Bacteria</taxon>
        <taxon>Bacillati</taxon>
        <taxon>Chloroflexota</taxon>
        <taxon>Dehalococcoidia</taxon>
        <taxon>Dehalococcoidales</taxon>
        <taxon>Dehalococcoidaceae</taxon>
        <taxon>Dehalogenimonas</taxon>
    </lineage>
</organism>
<keyword evidence="5 10" id="KW-0548">Nucleotidyltransferase</keyword>
<accession>A0A1P8FAN5</accession>
<dbReference type="InterPro" id="IPR004821">
    <property type="entry name" value="Cyt_trans-like"/>
</dbReference>
<comment type="similarity">
    <text evidence="10">Belongs to the NadD family.</text>
</comment>
<dbReference type="STRING" id="1839801.Dform_02210"/>
<feature type="domain" description="Cytidyltransferase-like" evidence="11">
    <location>
        <begin position="5"/>
        <end position="171"/>
    </location>
</feature>
<comment type="function">
    <text evidence="1 10">Catalyzes the reversible adenylation of nicotinate mononucleotide (NaMN) to nicotinic acid adenine dinucleotide (NaAD).</text>
</comment>
<dbReference type="SUPFAM" id="SSF52374">
    <property type="entry name" value="Nucleotidylyl transferase"/>
    <property type="match status" value="1"/>
</dbReference>
<reference evidence="13" key="1">
    <citation type="submission" date="2016-11" db="EMBL/GenBank/DDBJ databases">
        <title>Dehalogenimonas formicexedens sp. nov., a chlorinated alkane respiring bacterium isolated from contaminated groundwater.</title>
        <authorList>
            <person name="Key T.A."/>
            <person name="Bowman K.S."/>
            <person name="Lee I."/>
            <person name="Chun J."/>
            <person name="Albuquerque L."/>
            <person name="da Costa M.S."/>
            <person name="Rainey F.A."/>
            <person name="Moe W.M."/>
        </authorList>
    </citation>
    <scope>NUCLEOTIDE SEQUENCE [LARGE SCALE GENOMIC DNA]</scope>
    <source>
        <strain evidence="13">NSZ-14</strain>
    </source>
</reference>
<dbReference type="RefSeq" id="WP_225973693.1">
    <property type="nucleotide sequence ID" value="NZ_CP018258.1"/>
</dbReference>
<dbReference type="GO" id="GO:0009435">
    <property type="term" value="P:NAD+ biosynthetic process"/>
    <property type="evidence" value="ECO:0007669"/>
    <property type="project" value="UniProtKB-UniRule"/>
</dbReference>
<keyword evidence="8 10" id="KW-0520">NAD</keyword>
<sequence>MRLGLLGGTFDPPHVGHLQIAEEARRKLCLDRIVFIPAGLPWVKASMKVSPAQQRLEMIRLATAGKSYYSVSDLEVRRPGPSYTWQTLQELKAQYPGDELYFILGWDNLTSLPSWHHPDRIIQAACLVAAPRVGSTRPDLHELDARVPGIAARTVILTEPEIDVSATAIRQLVRLGQPVSHLVPPPVAGYISANGMYRD</sequence>
<dbReference type="GO" id="GO:0004515">
    <property type="term" value="F:nicotinate-nucleotide adenylyltransferase activity"/>
    <property type="evidence" value="ECO:0007669"/>
    <property type="project" value="UniProtKB-UniRule"/>
</dbReference>
<evidence type="ECO:0000259" key="11">
    <source>
        <dbReference type="Pfam" id="PF01467"/>
    </source>
</evidence>
<dbReference type="InterPro" id="IPR005248">
    <property type="entry name" value="NadD/NMNAT"/>
</dbReference>
<dbReference type="Pfam" id="PF01467">
    <property type="entry name" value="CTP_transf_like"/>
    <property type="match status" value="1"/>
</dbReference>
<evidence type="ECO:0000256" key="2">
    <source>
        <dbReference type="ARBA" id="ARBA00005019"/>
    </source>
</evidence>
<gene>
    <name evidence="10 12" type="primary">nadD</name>
    <name evidence="12" type="ORF">Dform_02210</name>
</gene>
<evidence type="ECO:0000256" key="4">
    <source>
        <dbReference type="ARBA" id="ARBA00022679"/>
    </source>
</evidence>
<dbReference type="NCBIfam" id="NF000840">
    <property type="entry name" value="PRK00071.1-3"/>
    <property type="match status" value="1"/>
</dbReference>
<keyword evidence="13" id="KW-1185">Reference proteome</keyword>
<evidence type="ECO:0000256" key="8">
    <source>
        <dbReference type="ARBA" id="ARBA00023027"/>
    </source>
</evidence>
<evidence type="ECO:0000313" key="13">
    <source>
        <dbReference type="Proteomes" id="UP000185934"/>
    </source>
</evidence>
<dbReference type="NCBIfam" id="TIGR00482">
    <property type="entry name" value="nicotinate (nicotinamide) nucleotide adenylyltransferase"/>
    <property type="match status" value="1"/>
</dbReference>
<dbReference type="UniPathway" id="UPA00253">
    <property type="reaction ID" value="UER00332"/>
</dbReference>
<proteinExistence type="inferred from homology"/>
<dbReference type="AlphaFoldDB" id="A0A1P8FAN5"/>
<name>A0A1P8FAN5_9CHLR</name>
<comment type="pathway">
    <text evidence="2 10">Cofactor biosynthesis; NAD(+) biosynthesis; deamido-NAD(+) from nicotinate D-ribonucleotide: step 1/1.</text>
</comment>
<evidence type="ECO:0000256" key="10">
    <source>
        <dbReference type="HAMAP-Rule" id="MF_00244"/>
    </source>
</evidence>
<dbReference type="Proteomes" id="UP000185934">
    <property type="component" value="Chromosome"/>
</dbReference>
<dbReference type="InterPro" id="IPR014729">
    <property type="entry name" value="Rossmann-like_a/b/a_fold"/>
</dbReference>
<dbReference type="EMBL" id="CP018258">
    <property type="protein sequence ID" value="APV45512.1"/>
    <property type="molecule type" value="Genomic_DNA"/>
</dbReference>
<comment type="catalytic activity">
    <reaction evidence="9 10">
        <text>nicotinate beta-D-ribonucleotide + ATP + H(+) = deamido-NAD(+) + diphosphate</text>
        <dbReference type="Rhea" id="RHEA:22860"/>
        <dbReference type="ChEBI" id="CHEBI:15378"/>
        <dbReference type="ChEBI" id="CHEBI:30616"/>
        <dbReference type="ChEBI" id="CHEBI:33019"/>
        <dbReference type="ChEBI" id="CHEBI:57502"/>
        <dbReference type="ChEBI" id="CHEBI:58437"/>
        <dbReference type="EC" id="2.7.7.18"/>
    </reaction>
</comment>
<evidence type="ECO:0000256" key="9">
    <source>
        <dbReference type="ARBA" id="ARBA00048721"/>
    </source>
</evidence>
<keyword evidence="6 10" id="KW-0547">Nucleotide-binding</keyword>
<keyword evidence="4 10" id="KW-0808">Transferase</keyword>
<evidence type="ECO:0000256" key="7">
    <source>
        <dbReference type="ARBA" id="ARBA00022840"/>
    </source>
</evidence>
<keyword evidence="3 10" id="KW-0662">Pyridine nucleotide biosynthesis</keyword>